<comment type="catalytic activity">
    <reaction evidence="1">
        <text>[E2 ubiquitin-conjugating enzyme]-S-ubiquitinyl-L-cysteine + [acceptor protein]-L-lysine = [E2 ubiquitin-conjugating enzyme]-L-cysteine + [acceptor protein]-N(6)-ubiquitinyl-L-lysine.</text>
        <dbReference type="EC" id="2.3.2.31"/>
    </reaction>
</comment>
<gene>
    <name evidence="10" type="ORF">WJX73_008936</name>
</gene>
<keyword evidence="11" id="KW-1185">Reference proteome</keyword>
<dbReference type="EMBL" id="JALJOQ010000065">
    <property type="protein sequence ID" value="KAK9802927.1"/>
    <property type="molecule type" value="Genomic_DNA"/>
</dbReference>
<dbReference type="GO" id="GO:0061630">
    <property type="term" value="F:ubiquitin protein ligase activity"/>
    <property type="evidence" value="ECO:0007669"/>
    <property type="project" value="UniProtKB-EC"/>
</dbReference>
<dbReference type="SMART" id="SM00647">
    <property type="entry name" value="IBR"/>
    <property type="match status" value="3"/>
</dbReference>
<dbReference type="Pfam" id="PF26200">
    <property type="entry name" value="Rcat_RNF216"/>
    <property type="match status" value="1"/>
</dbReference>
<dbReference type="InterPro" id="IPR002867">
    <property type="entry name" value="IBR_dom"/>
</dbReference>
<evidence type="ECO:0000259" key="9">
    <source>
        <dbReference type="PROSITE" id="PS51873"/>
    </source>
</evidence>
<dbReference type="Pfam" id="PF01485">
    <property type="entry name" value="IBR"/>
    <property type="match status" value="2"/>
</dbReference>
<evidence type="ECO:0000256" key="5">
    <source>
        <dbReference type="ARBA" id="ARBA00022737"/>
    </source>
</evidence>
<evidence type="ECO:0000256" key="3">
    <source>
        <dbReference type="ARBA" id="ARBA00022679"/>
    </source>
</evidence>
<keyword evidence="6" id="KW-0863">Zinc-finger</keyword>
<evidence type="ECO:0000256" key="4">
    <source>
        <dbReference type="ARBA" id="ARBA00022723"/>
    </source>
</evidence>
<protein>
    <recommendedName>
        <fullName evidence="2">RBR-type E3 ubiquitin transferase</fullName>
        <ecNumber evidence="2">2.3.2.31</ecNumber>
    </recommendedName>
</protein>
<evidence type="ECO:0000256" key="2">
    <source>
        <dbReference type="ARBA" id="ARBA00012251"/>
    </source>
</evidence>
<evidence type="ECO:0000256" key="6">
    <source>
        <dbReference type="ARBA" id="ARBA00022771"/>
    </source>
</evidence>
<proteinExistence type="predicted"/>
<accession>A0AAW1P1R9</accession>
<evidence type="ECO:0000256" key="1">
    <source>
        <dbReference type="ARBA" id="ARBA00001798"/>
    </source>
</evidence>
<sequence>MMPASGQRCFVDRLGLAKSVLSRCLGASVFTLHHCPEPGCKQPLLLQRLAPFLTSGEAERWERLELDHAFARMGDITFCRRCNTPCLEDADNCAICSSCFFVFCSLCQESWHPGTQCMSPEVKLRVLRERIAGNKDSAHALVQKEYELMSLAHIQKTTKPCPMCNMAIQKQEGCNKMVCSACGAFFCYRCGIAISGYDHFSAGGCVLFEMDEIMRWEAQMAQQIHGNMQGEGAVQQHERPGRRRPTSMRCPRCGQAVERRGNNNHMACWACQQHFCFLCRTVLGKRGGLHFGKRGGCQQHTVITAGAPP</sequence>
<organism evidence="10 11">
    <name type="scientific">Symbiochloris irregularis</name>
    <dbReference type="NCBI Taxonomy" id="706552"/>
    <lineage>
        <taxon>Eukaryota</taxon>
        <taxon>Viridiplantae</taxon>
        <taxon>Chlorophyta</taxon>
        <taxon>core chlorophytes</taxon>
        <taxon>Trebouxiophyceae</taxon>
        <taxon>Trebouxiales</taxon>
        <taxon>Trebouxiaceae</taxon>
        <taxon>Symbiochloris</taxon>
    </lineage>
</organism>
<keyword evidence="7" id="KW-0833">Ubl conjugation pathway</keyword>
<dbReference type="GO" id="GO:0008270">
    <property type="term" value="F:zinc ion binding"/>
    <property type="evidence" value="ECO:0007669"/>
    <property type="project" value="UniProtKB-KW"/>
</dbReference>
<feature type="domain" description="RING-type" evidence="9">
    <location>
        <begin position="1"/>
        <end position="209"/>
    </location>
</feature>
<dbReference type="InterPro" id="IPR031127">
    <property type="entry name" value="E3_UB_ligase_RBR"/>
</dbReference>
<dbReference type="CDD" id="cd20341">
    <property type="entry name" value="BRcat_RBR_RNF14"/>
    <property type="match status" value="1"/>
</dbReference>
<dbReference type="PANTHER" id="PTHR11685">
    <property type="entry name" value="RBR FAMILY RING FINGER AND IBR DOMAIN-CONTAINING"/>
    <property type="match status" value="1"/>
</dbReference>
<evidence type="ECO:0000313" key="11">
    <source>
        <dbReference type="Proteomes" id="UP001465755"/>
    </source>
</evidence>
<name>A0AAW1P1R9_9CHLO</name>
<keyword evidence="3" id="KW-0808">Transferase</keyword>
<dbReference type="InterPro" id="IPR044066">
    <property type="entry name" value="TRIAD_supradom"/>
</dbReference>
<dbReference type="EC" id="2.3.2.31" evidence="2"/>
<dbReference type="GO" id="GO:0016567">
    <property type="term" value="P:protein ubiquitination"/>
    <property type="evidence" value="ECO:0007669"/>
    <property type="project" value="InterPro"/>
</dbReference>
<dbReference type="Proteomes" id="UP001465755">
    <property type="component" value="Unassembled WGS sequence"/>
</dbReference>
<dbReference type="AlphaFoldDB" id="A0AAW1P1R9"/>
<dbReference type="PROSITE" id="PS51873">
    <property type="entry name" value="TRIAD"/>
    <property type="match status" value="1"/>
</dbReference>
<evidence type="ECO:0000256" key="7">
    <source>
        <dbReference type="ARBA" id="ARBA00022786"/>
    </source>
</evidence>
<dbReference type="Gene3D" id="1.20.120.1750">
    <property type="match status" value="2"/>
</dbReference>
<dbReference type="SUPFAM" id="SSF57850">
    <property type="entry name" value="RING/U-box"/>
    <property type="match status" value="3"/>
</dbReference>
<evidence type="ECO:0000313" key="10">
    <source>
        <dbReference type="EMBL" id="KAK9802927.1"/>
    </source>
</evidence>
<reference evidence="10 11" key="1">
    <citation type="journal article" date="2024" name="Nat. Commun.">
        <title>Phylogenomics reveals the evolutionary origins of lichenization in chlorophyte algae.</title>
        <authorList>
            <person name="Puginier C."/>
            <person name="Libourel C."/>
            <person name="Otte J."/>
            <person name="Skaloud P."/>
            <person name="Haon M."/>
            <person name="Grisel S."/>
            <person name="Petersen M."/>
            <person name="Berrin J.G."/>
            <person name="Delaux P.M."/>
            <person name="Dal Grande F."/>
            <person name="Keller J."/>
        </authorList>
    </citation>
    <scope>NUCLEOTIDE SEQUENCE [LARGE SCALE GENOMIC DNA]</scope>
    <source>
        <strain evidence="10 11">SAG 2036</strain>
    </source>
</reference>
<comment type="caution">
    <text evidence="10">The sequence shown here is derived from an EMBL/GenBank/DDBJ whole genome shotgun (WGS) entry which is preliminary data.</text>
</comment>
<keyword evidence="4" id="KW-0479">Metal-binding</keyword>
<evidence type="ECO:0000256" key="8">
    <source>
        <dbReference type="ARBA" id="ARBA00022833"/>
    </source>
</evidence>
<keyword evidence="5" id="KW-0677">Repeat</keyword>
<keyword evidence="8" id="KW-0862">Zinc</keyword>